<evidence type="ECO:0000313" key="2">
    <source>
        <dbReference type="EMBL" id="KAL3089112.1"/>
    </source>
</evidence>
<accession>A0ABD2JEV6</accession>
<comment type="caution">
    <text evidence="2">The sequence shown here is derived from an EMBL/GenBank/DDBJ whole genome shotgun (WGS) entry which is preliminary data.</text>
</comment>
<keyword evidence="3" id="KW-1185">Reference proteome</keyword>
<evidence type="ECO:0000313" key="3">
    <source>
        <dbReference type="Proteomes" id="UP001620626"/>
    </source>
</evidence>
<protein>
    <submittedName>
        <fullName evidence="2">Uncharacterized protein</fullName>
    </submittedName>
</protein>
<proteinExistence type="predicted"/>
<gene>
    <name evidence="2" type="ORF">niasHT_028618</name>
</gene>
<sequence length="163" mass="18452">MLFGRKPRTTLDLLKPPPFRPLIRDLAMEERFNKRFGTKSRKFGIGDKIFARHRSSENWRPGVIKGCSGVIFEIKFPDGSKSRFHANQLRSRQNLNNGDEALAILNDAFALPLPPAQANEGPAAVPPADDHEGNIVPPPLIDDQNQRRYPSRQRRAPNRYSPC</sequence>
<feature type="region of interest" description="Disordered" evidence="1">
    <location>
        <begin position="115"/>
        <end position="163"/>
    </location>
</feature>
<evidence type="ECO:0000256" key="1">
    <source>
        <dbReference type="SAM" id="MobiDB-lite"/>
    </source>
</evidence>
<dbReference type="Proteomes" id="UP001620626">
    <property type="component" value="Unassembled WGS sequence"/>
</dbReference>
<dbReference type="EMBL" id="JBICBT010000988">
    <property type="protein sequence ID" value="KAL3089112.1"/>
    <property type="molecule type" value="Genomic_DNA"/>
</dbReference>
<dbReference type="AlphaFoldDB" id="A0ABD2JEV6"/>
<organism evidence="2 3">
    <name type="scientific">Heterodera trifolii</name>
    <dbReference type="NCBI Taxonomy" id="157864"/>
    <lineage>
        <taxon>Eukaryota</taxon>
        <taxon>Metazoa</taxon>
        <taxon>Ecdysozoa</taxon>
        <taxon>Nematoda</taxon>
        <taxon>Chromadorea</taxon>
        <taxon>Rhabditida</taxon>
        <taxon>Tylenchina</taxon>
        <taxon>Tylenchomorpha</taxon>
        <taxon>Tylenchoidea</taxon>
        <taxon>Heteroderidae</taxon>
        <taxon>Heteroderinae</taxon>
        <taxon>Heterodera</taxon>
    </lineage>
</organism>
<reference evidence="2 3" key="1">
    <citation type="submission" date="2024-10" db="EMBL/GenBank/DDBJ databases">
        <authorList>
            <person name="Kim D."/>
        </authorList>
    </citation>
    <scope>NUCLEOTIDE SEQUENCE [LARGE SCALE GENOMIC DNA]</scope>
    <source>
        <strain evidence="2">BH-2024</strain>
    </source>
</reference>
<name>A0ABD2JEV6_9BILA</name>
<dbReference type="Gene3D" id="2.30.30.140">
    <property type="match status" value="1"/>
</dbReference>